<sequence>MSNRNTCPSLKDSDCTIRSVSAIIMVKLSAKCIVAGDTTVGKSTLVQLFRSDGSHFPKNYSMTTSMEVSVKNVQIPDTGDSVELFLCDSPGKAIFYEVTEKLWDQPGALCLVFDVTNESSFSSCAKWLQRVRAKTFSPQLPGVLVGNKTDMAGRRAVERGQAEEWAASNGLEYFETSAKELENFEQPFQALAKAFHHLYQERVENFRSLM</sequence>
<dbReference type="SMART" id="SM00174">
    <property type="entry name" value="RHO"/>
    <property type="match status" value="1"/>
</dbReference>
<evidence type="ECO:0000256" key="3">
    <source>
        <dbReference type="ARBA" id="ARBA00023134"/>
    </source>
</evidence>
<dbReference type="Gene3D" id="3.40.50.300">
    <property type="entry name" value="P-loop containing nucleotide triphosphate hydrolases"/>
    <property type="match status" value="1"/>
</dbReference>
<reference evidence="4" key="2">
    <citation type="submission" date="2012-12" db="UniProtKB">
        <authorList>
            <consortium name="Ensembl"/>
        </authorList>
    </citation>
    <scope>IDENTIFICATION</scope>
</reference>
<dbReference type="SUPFAM" id="SSF52540">
    <property type="entry name" value="P-loop containing nucleoside triphosphate hydrolases"/>
    <property type="match status" value="1"/>
</dbReference>
<accession>K9J8A9</accession>
<reference evidence="4" key="1">
    <citation type="journal article" date="2010" name="Science">
        <title>The genome of the Western clawed frog Xenopus tropicalis.</title>
        <authorList>
            <person name="Hellsten U."/>
            <person name="Harland R.M."/>
            <person name="Gilchrist M.J."/>
            <person name="Hendrix D."/>
            <person name="Jurka J."/>
            <person name="Kapitonov V."/>
            <person name="Ovcharenko I."/>
            <person name="Putnam N.H."/>
            <person name="Shu S."/>
            <person name="Taher L."/>
            <person name="Blitz I.L."/>
            <person name="Blumberg B."/>
            <person name="Dichmann D.S."/>
            <person name="Dubchak I."/>
            <person name="Amaya E."/>
            <person name="Detter J.C."/>
            <person name="Fletcher R."/>
            <person name="Gerhard D.S."/>
            <person name="Goodstein D."/>
            <person name="Graves T."/>
            <person name="Grigoriev I.V."/>
            <person name="Grimwood J."/>
            <person name="Kawashima T."/>
            <person name="Lindquist E."/>
            <person name="Lucas S.M."/>
            <person name="Mead P.E."/>
            <person name="Mitros T."/>
            <person name="Ogino H."/>
            <person name="Ohta Y."/>
            <person name="Poliakov A.V."/>
            <person name="Pollet N."/>
            <person name="Robert J."/>
            <person name="Salamov A."/>
            <person name="Sater A.K."/>
            <person name="Schmutz J."/>
            <person name="Terry A."/>
            <person name="Vize P.D."/>
            <person name="Warren W.C."/>
            <person name="Wells D."/>
            <person name="Wills A."/>
            <person name="Wilson R.K."/>
            <person name="Zimmerman L.B."/>
            <person name="Zorn A.M."/>
            <person name="Grainger R."/>
            <person name="Grammer T."/>
            <person name="Khokha M.K."/>
            <person name="Richardson P.M."/>
            <person name="Rokhsar D.S."/>
        </authorList>
    </citation>
    <scope>NUCLEOTIDE SEQUENCE [LARGE SCALE GENOMIC DNA]</scope>
    <source>
        <strain evidence="4">Nigerian</strain>
    </source>
</reference>
<dbReference type="FunCoup" id="K9J8A9">
    <property type="interactions" value="692"/>
</dbReference>
<dbReference type="SMART" id="SM00175">
    <property type="entry name" value="RAB"/>
    <property type="match status" value="1"/>
</dbReference>
<evidence type="ECO:0000256" key="2">
    <source>
        <dbReference type="ARBA" id="ARBA00022741"/>
    </source>
</evidence>
<dbReference type="NCBIfam" id="TIGR00231">
    <property type="entry name" value="small_GTP"/>
    <property type="match status" value="1"/>
</dbReference>
<dbReference type="Pfam" id="PF00071">
    <property type="entry name" value="Ras"/>
    <property type="match status" value="1"/>
</dbReference>
<dbReference type="PRINTS" id="PR00449">
    <property type="entry name" value="RASTRNSFRMNG"/>
</dbReference>
<dbReference type="InterPro" id="IPR001806">
    <property type="entry name" value="Small_GTPase"/>
</dbReference>
<dbReference type="InParanoid" id="K9J8A9"/>
<protein>
    <recommendedName>
        <fullName evidence="5">Intraflagellar transport protein 27 homolog</fullName>
    </recommendedName>
</protein>
<evidence type="ECO:0000256" key="1">
    <source>
        <dbReference type="ARBA" id="ARBA00006270"/>
    </source>
</evidence>
<comment type="similarity">
    <text evidence="1">Belongs to the small GTPase superfamily. Rab family.</text>
</comment>
<dbReference type="FunFam" id="3.40.50.300:FF:005263">
    <property type="entry name" value="Uncharacterized protein"/>
    <property type="match status" value="1"/>
</dbReference>
<keyword evidence="2" id="KW-0547">Nucleotide-binding</keyword>
<name>K9J8A9_XENTR</name>
<evidence type="ECO:0008006" key="5">
    <source>
        <dbReference type="Google" id="ProtNLM"/>
    </source>
</evidence>
<dbReference type="InterPro" id="IPR050209">
    <property type="entry name" value="Rab_GTPases_membrane_traffic"/>
</dbReference>
<dbReference type="GO" id="GO:0005525">
    <property type="term" value="F:GTP binding"/>
    <property type="evidence" value="ECO:0007669"/>
    <property type="project" value="UniProtKB-KW"/>
</dbReference>
<dbReference type="PROSITE" id="PS51419">
    <property type="entry name" value="RAB"/>
    <property type="match status" value="1"/>
</dbReference>
<dbReference type="Ensembl" id="ENSXETT00000039087">
    <property type="protein sequence ID" value="ENSXETP00000039087"/>
    <property type="gene ID" value="ENSXETG00000018027"/>
</dbReference>
<organism evidence="4">
    <name type="scientific">Xenopus tropicalis</name>
    <name type="common">Western clawed frog</name>
    <name type="synonym">Silurana tropicalis</name>
    <dbReference type="NCBI Taxonomy" id="8364"/>
    <lineage>
        <taxon>Eukaryota</taxon>
        <taxon>Metazoa</taxon>
        <taxon>Chordata</taxon>
        <taxon>Craniata</taxon>
        <taxon>Vertebrata</taxon>
        <taxon>Euteleostomi</taxon>
        <taxon>Amphibia</taxon>
        <taxon>Batrachia</taxon>
        <taxon>Anura</taxon>
        <taxon>Pipoidea</taxon>
        <taxon>Pipidae</taxon>
        <taxon>Xenopodinae</taxon>
        <taxon>Xenopus</taxon>
        <taxon>Silurana</taxon>
    </lineage>
</organism>
<dbReference type="InterPro" id="IPR005225">
    <property type="entry name" value="Small_GTP-bd"/>
</dbReference>
<dbReference type="GeneTree" id="ENSGT00870000136549"/>
<dbReference type="ExpressionAtlas" id="K9J8A9">
    <property type="expression patterns" value="differential"/>
</dbReference>
<dbReference type="InterPro" id="IPR027417">
    <property type="entry name" value="P-loop_NTPase"/>
</dbReference>
<evidence type="ECO:0000313" key="4">
    <source>
        <dbReference type="Ensembl" id="ENSXETP00000039087"/>
    </source>
</evidence>
<dbReference type="PANTHER" id="PTHR47979">
    <property type="entry name" value="DRAB11-RELATED"/>
    <property type="match status" value="1"/>
</dbReference>
<dbReference type="AlphaFoldDB" id="K9J8A9"/>
<dbReference type="Bgee" id="ENSXETG00000018027">
    <property type="expression patterns" value="Expressed in testis and 13 other cell types or tissues"/>
</dbReference>
<dbReference type="SMART" id="SM00173">
    <property type="entry name" value="RAS"/>
    <property type="match status" value="1"/>
</dbReference>
<proteinExistence type="inferred from homology"/>
<dbReference type="GO" id="GO:0003924">
    <property type="term" value="F:GTPase activity"/>
    <property type="evidence" value="ECO:0007669"/>
    <property type="project" value="InterPro"/>
</dbReference>
<keyword evidence="3" id="KW-0342">GTP-binding</keyword>